<dbReference type="SUPFAM" id="SSF56672">
    <property type="entry name" value="DNA/RNA polymerases"/>
    <property type="match status" value="1"/>
</dbReference>
<organism evidence="5 6">
    <name type="scientific">Claviceps pusilla</name>
    <dbReference type="NCBI Taxonomy" id="123648"/>
    <lineage>
        <taxon>Eukaryota</taxon>
        <taxon>Fungi</taxon>
        <taxon>Dikarya</taxon>
        <taxon>Ascomycota</taxon>
        <taxon>Pezizomycotina</taxon>
        <taxon>Sordariomycetes</taxon>
        <taxon>Hypocreomycetidae</taxon>
        <taxon>Hypocreales</taxon>
        <taxon>Clavicipitaceae</taxon>
        <taxon>Claviceps</taxon>
    </lineage>
</organism>
<comment type="caution">
    <text evidence="5">The sequence shown here is derived from an EMBL/GenBank/DDBJ whole genome shotgun (WGS) entry which is preliminary data.</text>
</comment>
<evidence type="ECO:0000313" key="6">
    <source>
        <dbReference type="Proteomes" id="UP000748025"/>
    </source>
</evidence>
<feature type="compositionally biased region" description="Polar residues" evidence="3">
    <location>
        <begin position="195"/>
        <end position="205"/>
    </location>
</feature>
<protein>
    <recommendedName>
        <fullName evidence="4">RdRp catalytic domain-containing protein</fullName>
    </recommendedName>
</protein>
<keyword evidence="6" id="KW-1185">Reference proteome</keyword>
<feature type="compositionally biased region" description="Polar residues" evidence="3">
    <location>
        <begin position="212"/>
        <end position="221"/>
    </location>
</feature>
<dbReference type="Proteomes" id="UP000748025">
    <property type="component" value="Unassembled WGS sequence"/>
</dbReference>
<dbReference type="AlphaFoldDB" id="A0A9P7NB11"/>
<keyword evidence="2" id="KW-0496">Mitochondrion</keyword>
<dbReference type="Pfam" id="PF00978">
    <property type="entry name" value="RdRP_2"/>
    <property type="match status" value="1"/>
</dbReference>
<dbReference type="PROSITE" id="PS50507">
    <property type="entry name" value="RDRP_SSRNA_POS"/>
    <property type="match status" value="1"/>
</dbReference>
<evidence type="ECO:0000256" key="3">
    <source>
        <dbReference type="SAM" id="MobiDB-lite"/>
    </source>
</evidence>
<gene>
    <name evidence="5" type="ORF">E4U43_008237</name>
</gene>
<feature type="domain" description="RdRp catalytic" evidence="4">
    <location>
        <begin position="565"/>
        <end position="672"/>
    </location>
</feature>
<dbReference type="GO" id="GO:0006351">
    <property type="term" value="P:DNA-templated transcription"/>
    <property type="evidence" value="ECO:0007669"/>
    <property type="project" value="InterPro"/>
</dbReference>
<dbReference type="GO" id="GO:0003968">
    <property type="term" value="F:RNA-directed RNA polymerase activity"/>
    <property type="evidence" value="ECO:0007669"/>
    <property type="project" value="InterPro"/>
</dbReference>
<accession>A0A9P7NB11</accession>
<name>A0A9P7NB11_9HYPO</name>
<dbReference type="InterPro" id="IPR043502">
    <property type="entry name" value="DNA/RNA_pol_sf"/>
</dbReference>
<dbReference type="GO" id="GO:0039694">
    <property type="term" value="P:viral RNA genome replication"/>
    <property type="evidence" value="ECO:0007669"/>
    <property type="project" value="InterPro"/>
</dbReference>
<dbReference type="GO" id="GO:0005739">
    <property type="term" value="C:mitochondrion"/>
    <property type="evidence" value="ECO:0007669"/>
    <property type="project" value="UniProtKB-SubCell"/>
</dbReference>
<comment type="subcellular location">
    <subcellularLocation>
        <location evidence="1">Mitochondrion</location>
    </subcellularLocation>
</comment>
<feature type="region of interest" description="Disordered" evidence="3">
    <location>
        <begin position="129"/>
        <end position="246"/>
    </location>
</feature>
<dbReference type="OrthoDB" id="9995375at2759"/>
<reference evidence="5" key="1">
    <citation type="journal article" date="2020" name="bioRxiv">
        <title>Whole genome comparisons of ergot fungi reveals the divergence and evolution of species within the genus Claviceps are the result of varying mechanisms driving genome evolution and host range expansion.</title>
        <authorList>
            <person name="Wyka S.A."/>
            <person name="Mondo S.J."/>
            <person name="Liu M."/>
            <person name="Dettman J."/>
            <person name="Nalam V."/>
            <person name="Broders K.D."/>
        </authorList>
    </citation>
    <scope>NUCLEOTIDE SEQUENCE</scope>
    <source>
        <strain evidence="5">CCC 602</strain>
    </source>
</reference>
<dbReference type="InterPro" id="IPR001788">
    <property type="entry name" value="RNA-dep_RNA_pol_alsuvir"/>
</dbReference>
<dbReference type="EMBL" id="SRPW01000861">
    <property type="protein sequence ID" value="KAG6011563.1"/>
    <property type="molecule type" value="Genomic_DNA"/>
</dbReference>
<dbReference type="InterPro" id="IPR007094">
    <property type="entry name" value="RNA-dir_pol_PSvirus"/>
</dbReference>
<sequence length="672" mass="75158">MALRFRTDPLSFNLPNDLVQKLYSSDPPFTLYIFGFSVLFTVDKVRSFRALKPKVKPVSFRSFQRSFYRFLNVCTSAERENAQADFKACRGRGPYAKPGEYSPDGKFLRYFADEAAEARHAAEMVSGVAGGASTTRQSDGADASSSADGSRERPSRDDTARENRQGLGGSGLAARQPDNFRGTSFGDGENKFGGDSSQRSQSASTRGPPPASSSQAMGRSQSAHHGRSFSDAAGFEQTHGGDVRMRTDPRQMIVAMSRHTESLIYVTVELTPATTDLTYTTLGRVALIENIATAYVSADWQLSVEFSQPPGLTVDSPLEIIQDVLDQQWPGNSIIENKYDGTMAEHTPFHISVEANAKLTLSKFHSVLKPAVGLRPKLRTSCAPARQPTARGALLSLAKRNFGVDFLASPLGYKEFAKRAVEKMMDVLCVDDWRDRLNEMEPIRPSKDNLDEWLATQDPAVVRNLEREDWSFGYDHVLEAVDFYQLILKSMPKVAQDTKPQTTMPTVQTIMFHSKTINSYFGPVFRQVDKRFRSLLRPEVLINKGKNLDVIEKFLTRCYQNHMGCLNVENDFSDYDRSQGMLALCVDMEVMEMMKASTEVVEDWVRGHLKTTNVSYQLGLTVYLWLQRKSGDVNTSDGNTRFNYVSLVYSLELTRSEVLVAIFVEETSIGLR</sequence>
<feature type="compositionally biased region" description="Low complexity" evidence="3">
    <location>
        <begin position="138"/>
        <end position="148"/>
    </location>
</feature>
<evidence type="ECO:0000313" key="5">
    <source>
        <dbReference type="EMBL" id="KAG6011563.1"/>
    </source>
</evidence>
<feature type="compositionally biased region" description="Basic and acidic residues" evidence="3">
    <location>
        <begin position="149"/>
        <end position="164"/>
    </location>
</feature>
<evidence type="ECO:0000256" key="1">
    <source>
        <dbReference type="ARBA" id="ARBA00004173"/>
    </source>
</evidence>
<dbReference type="GO" id="GO:0003723">
    <property type="term" value="F:RNA binding"/>
    <property type="evidence" value="ECO:0007669"/>
    <property type="project" value="InterPro"/>
</dbReference>
<evidence type="ECO:0000259" key="4">
    <source>
        <dbReference type="PROSITE" id="PS50507"/>
    </source>
</evidence>
<proteinExistence type="predicted"/>
<evidence type="ECO:0000256" key="2">
    <source>
        <dbReference type="ARBA" id="ARBA00023128"/>
    </source>
</evidence>